<evidence type="ECO:0000313" key="13">
    <source>
        <dbReference type="Proteomes" id="UP000265719"/>
    </source>
</evidence>
<comment type="catalytic activity">
    <reaction evidence="1">
        <text>ATP + protein L-histidine = ADP + protein N-phospho-L-histidine.</text>
        <dbReference type="EC" id="2.7.13.3"/>
    </reaction>
</comment>
<keyword evidence="5" id="KW-0547">Nucleotide-binding</keyword>
<gene>
    <name evidence="12" type="ORF">NI17_001935</name>
</gene>
<dbReference type="GO" id="GO:0046983">
    <property type="term" value="F:protein dimerization activity"/>
    <property type="evidence" value="ECO:0007669"/>
    <property type="project" value="InterPro"/>
</dbReference>
<evidence type="ECO:0000256" key="10">
    <source>
        <dbReference type="SAM" id="Phobius"/>
    </source>
</evidence>
<dbReference type="PANTHER" id="PTHR24421:SF10">
    <property type="entry name" value="NITRATE_NITRITE SENSOR PROTEIN NARQ"/>
    <property type="match status" value="1"/>
</dbReference>
<keyword evidence="4" id="KW-0808">Transferase</keyword>
<feature type="transmembrane region" description="Helical" evidence="10">
    <location>
        <begin position="58"/>
        <end position="77"/>
    </location>
</feature>
<feature type="compositionally biased region" description="Basic and acidic residues" evidence="9">
    <location>
        <begin position="401"/>
        <end position="420"/>
    </location>
</feature>
<sequence length="456" mass="49150">MRFSAAALRRLLRAVVRPVPDRSARSVKITDALLIMVLAPLIVLGTSSLWTAGPRPPWLAAELAAMLAVVVGVVLLARPWPLAALVGAFLTLLWQDSFSLLLMAVAYLAGRRMDDPRPALALFGVVAAVGTARIALTTSAAPEHWISGAVTLAFGTALPWVVGMYRRQRVELAMAGWELAERLEREQRIIAEQARLRERSRIAQDMHDSLGHELSLIALRAGALEVASGVDGAVRCSARELRENAAAATERLREIVGVLREDTESVALEPADEDAAALVDRARASGLEVRLIRRGDPARLSPMADRAVHRIVQEALTNAAKYAPEAPVTVLLEHTPEFTFVLVANPEPRGGPAPGVGGGRRGLIGLHERVRLVGGVLRAGTGHAGGWRVEAWLPAGPRRVLGTERHSPAGREGEEPSRTRRDYHRARIRTRRGLLVLVALSVTGTALFVLLVMAVA</sequence>
<organism evidence="12 13">
    <name type="scientific">Thermobifida halotolerans</name>
    <dbReference type="NCBI Taxonomy" id="483545"/>
    <lineage>
        <taxon>Bacteria</taxon>
        <taxon>Bacillati</taxon>
        <taxon>Actinomycetota</taxon>
        <taxon>Actinomycetes</taxon>
        <taxon>Streptosporangiales</taxon>
        <taxon>Nocardiopsidaceae</taxon>
        <taxon>Thermobifida</taxon>
    </lineage>
</organism>
<name>A0AA97LY51_9ACTN</name>
<evidence type="ECO:0000256" key="5">
    <source>
        <dbReference type="ARBA" id="ARBA00022741"/>
    </source>
</evidence>
<feature type="transmembrane region" description="Helical" evidence="10">
    <location>
        <begin position="145"/>
        <end position="165"/>
    </location>
</feature>
<keyword evidence="6 12" id="KW-0418">Kinase</keyword>
<reference evidence="12" key="1">
    <citation type="submission" date="2020-10" db="EMBL/GenBank/DDBJ databases">
        <title>De novo genome project of the cellulose decomposer Thermobifida halotolerans type strain.</title>
        <authorList>
            <person name="Nagy I."/>
            <person name="Horvath B."/>
            <person name="Kukolya J."/>
            <person name="Nagy I."/>
            <person name="Orsini M."/>
        </authorList>
    </citation>
    <scope>NUCLEOTIDE SEQUENCE</scope>
    <source>
        <strain evidence="12">DSM 44931</strain>
    </source>
</reference>
<evidence type="ECO:0000256" key="1">
    <source>
        <dbReference type="ARBA" id="ARBA00000085"/>
    </source>
</evidence>
<dbReference type="KEGG" id="thao:NI17_001935"/>
<dbReference type="Gene3D" id="3.30.565.10">
    <property type="entry name" value="Histidine kinase-like ATPase, C-terminal domain"/>
    <property type="match status" value="1"/>
</dbReference>
<evidence type="ECO:0000256" key="9">
    <source>
        <dbReference type="SAM" id="MobiDB-lite"/>
    </source>
</evidence>
<keyword evidence="8" id="KW-0902">Two-component regulatory system</keyword>
<dbReference type="GO" id="GO:0000155">
    <property type="term" value="F:phosphorelay sensor kinase activity"/>
    <property type="evidence" value="ECO:0007669"/>
    <property type="project" value="InterPro"/>
</dbReference>
<evidence type="ECO:0000313" key="12">
    <source>
        <dbReference type="EMBL" id="UOE20038.1"/>
    </source>
</evidence>
<evidence type="ECO:0000256" key="4">
    <source>
        <dbReference type="ARBA" id="ARBA00022679"/>
    </source>
</evidence>
<feature type="domain" description="Signal transduction histidine kinase subgroup 3 dimerisation and phosphoacceptor" evidence="11">
    <location>
        <begin position="198"/>
        <end position="263"/>
    </location>
</feature>
<evidence type="ECO:0000256" key="3">
    <source>
        <dbReference type="ARBA" id="ARBA00022553"/>
    </source>
</evidence>
<evidence type="ECO:0000256" key="7">
    <source>
        <dbReference type="ARBA" id="ARBA00022840"/>
    </source>
</evidence>
<evidence type="ECO:0000256" key="8">
    <source>
        <dbReference type="ARBA" id="ARBA00023012"/>
    </source>
</evidence>
<keyword evidence="10" id="KW-1133">Transmembrane helix</keyword>
<evidence type="ECO:0000256" key="6">
    <source>
        <dbReference type="ARBA" id="ARBA00022777"/>
    </source>
</evidence>
<dbReference type="GO" id="GO:0016020">
    <property type="term" value="C:membrane"/>
    <property type="evidence" value="ECO:0007669"/>
    <property type="project" value="InterPro"/>
</dbReference>
<dbReference type="Gene3D" id="1.20.5.1930">
    <property type="match status" value="1"/>
</dbReference>
<dbReference type="EC" id="2.7.13.3" evidence="2"/>
<proteinExistence type="predicted"/>
<keyword evidence="3" id="KW-0597">Phosphoprotein</keyword>
<dbReference type="AlphaFoldDB" id="A0AA97LY51"/>
<dbReference type="EMBL" id="CP063196">
    <property type="protein sequence ID" value="UOE20038.1"/>
    <property type="molecule type" value="Genomic_DNA"/>
</dbReference>
<accession>A0AA97LY51</accession>
<dbReference type="InterPro" id="IPR036890">
    <property type="entry name" value="HATPase_C_sf"/>
</dbReference>
<dbReference type="CDD" id="cd16917">
    <property type="entry name" value="HATPase_UhpB-NarQ-NarX-like"/>
    <property type="match status" value="1"/>
</dbReference>
<dbReference type="Proteomes" id="UP000265719">
    <property type="component" value="Chromosome"/>
</dbReference>
<dbReference type="InterPro" id="IPR050482">
    <property type="entry name" value="Sensor_HK_TwoCompSys"/>
</dbReference>
<dbReference type="InterPro" id="IPR011712">
    <property type="entry name" value="Sig_transdc_His_kin_sub3_dim/P"/>
</dbReference>
<dbReference type="Pfam" id="PF07730">
    <property type="entry name" value="HisKA_3"/>
    <property type="match status" value="1"/>
</dbReference>
<evidence type="ECO:0000256" key="2">
    <source>
        <dbReference type="ARBA" id="ARBA00012438"/>
    </source>
</evidence>
<dbReference type="SUPFAM" id="SSF55874">
    <property type="entry name" value="ATPase domain of HSP90 chaperone/DNA topoisomerase II/histidine kinase"/>
    <property type="match status" value="1"/>
</dbReference>
<feature type="transmembrane region" description="Helical" evidence="10">
    <location>
        <begin position="29"/>
        <end position="51"/>
    </location>
</feature>
<keyword evidence="7" id="KW-0067">ATP-binding</keyword>
<feature type="transmembrane region" description="Helical" evidence="10">
    <location>
        <begin position="83"/>
        <end position="108"/>
    </location>
</feature>
<protein>
    <recommendedName>
        <fullName evidence="2">histidine kinase</fullName>
        <ecNumber evidence="2">2.7.13.3</ecNumber>
    </recommendedName>
</protein>
<keyword evidence="10" id="KW-0812">Transmembrane</keyword>
<keyword evidence="10" id="KW-0472">Membrane</keyword>
<dbReference type="GO" id="GO:0005524">
    <property type="term" value="F:ATP binding"/>
    <property type="evidence" value="ECO:0007669"/>
    <property type="project" value="UniProtKB-KW"/>
</dbReference>
<dbReference type="PANTHER" id="PTHR24421">
    <property type="entry name" value="NITRATE/NITRITE SENSOR PROTEIN NARX-RELATED"/>
    <property type="match status" value="1"/>
</dbReference>
<dbReference type="RefSeq" id="WP_068692540.1">
    <property type="nucleotide sequence ID" value="NZ_CP063196.1"/>
</dbReference>
<feature type="transmembrane region" description="Helical" evidence="10">
    <location>
        <begin position="434"/>
        <end position="455"/>
    </location>
</feature>
<keyword evidence="13" id="KW-1185">Reference proteome</keyword>
<feature type="region of interest" description="Disordered" evidence="9">
    <location>
        <begin position="400"/>
        <end position="424"/>
    </location>
</feature>
<evidence type="ECO:0000259" key="11">
    <source>
        <dbReference type="Pfam" id="PF07730"/>
    </source>
</evidence>